<evidence type="ECO:0000256" key="2">
    <source>
        <dbReference type="SAM" id="MobiDB-lite"/>
    </source>
</evidence>
<keyword evidence="5" id="KW-1185">Reference proteome</keyword>
<dbReference type="SMART" id="SM00343">
    <property type="entry name" value="ZnF_C2HC"/>
    <property type="match status" value="2"/>
</dbReference>
<dbReference type="SUPFAM" id="SSF57756">
    <property type="entry name" value="Retrovirus zinc finger-like domains"/>
    <property type="match status" value="1"/>
</dbReference>
<feature type="compositionally biased region" description="Low complexity" evidence="2">
    <location>
        <begin position="51"/>
        <end position="61"/>
    </location>
</feature>
<dbReference type="GO" id="GO:0003676">
    <property type="term" value="F:nucleic acid binding"/>
    <property type="evidence" value="ECO:0007669"/>
    <property type="project" value="InterPro"/>
</dbReference>
<dbReference type="AlphaFoldDB" id="A0A8S4QV91"/>
<accession>A0A8S4QV91</accession>
<name>A0A8S4QV91_9NEOP</name>
<evidence type="ECO:0000256" key="1">
    <source>
        <dbReference type="PROSITE-ProRule" id="PRU00047"/>
    </source>
</evidence>
<keyword evidence="1" id="KW-0863">Zinc-finger</keyword>
<evidence type="ECO:0000259" key="3">
    <source>
        <dbReference type="PROSITE" id="PS50158"/>
    </source>
</evidence>
<dbReference type="EMBL" id="CAKXAJ010020926">
    <property type="protein sequence ID" value="CAH2225298.1"/>
    <property type="molecule type" value="Genomic_DNA"/>
</dbReference>
<dbReference type="InterPro" id="IPR001878">
    <property type="entry name" value="Znf_CCHC"/>
</dbReference>
<dbReference type="OrthoDB" id="10022108at2759"/>
<evidence type="ECO:0000313" key="4">
    <source>
        <dbReference type="EMBL" id="CAH2225298.1"/>
    </source>
</evidence>
<protein>
    <submittedName>
        <fullName evidence="4">Jg14537 protein</fullName>
    </submittedName>
</protein>
<dbReference type="InterPro" id="IPR036875">
    <property type="entry name" value="Znf_CCHC_sf"/>
</dbReference>
<keyword evidence="1" id="KW-0862">Zinc</keyword>
<evidence type="ECO:0000313" key="5">
    <source>
        <dbReference type="Proteomes" id="UP000838756"/>
    </source>
</evidence>
<feature type="compositionally biased region" description="Polar residues" evidence="2">
    <location>
        <begin position="34"/>
        <end position="47"/>
    </location>
</feature>
<gene>
    <name evidence="4" type="primary">jg14537</name>
    <name evidence="4" type="ORF">PAEG_LOCUS6959</name>
</gene>
<sequence>MADIPAEPAVASAAARAGNVTAGSSCEEPLASELPTTQSSQGISQVVNKDANPATAAPAGRRNARPPPPHLMPVELPATANEVTDLSSLSRVVTLLTTITIKAINEGKSVTTTNKKLIVAASAETQKAIQRFGVLFPNLVSHELDEDRHATDTATAYHSGLDNSNTLEELRGELKSCVDEVKKLRRVITSSPPIQPPTSTRTYASVIRTPPTTTNITDIPRNRPAIVVASKKEVANSTETLNAFRAQVSFRDTTFAPADVRRISKNKLMVEFDNVEHRDSTLAKINRQDSQITAEPSKKLQPMIILKGVSETIPHDQLVNIIVNQNETIKSSVTNESDLVFKFKRSNRSSRLYNAIFLTTPDLWRKMVSAGKINVDHQRVHVEDYIPLLQCYNCLQFGHTRKRCTEERASCSHCASETHGFKDCPNKLDPTKSCCFNCNKSRRGDLTDHSATSHTCPIVSIMTHRLRTRIDYG</sequence>
<proteinExistence type="predicted"/>
<dbReference type="Gene3D" id="4.10.60.10">
    <property type="entry name" value="Zinc finger, CCHC-type"/>
    <property type="match status" value="1"/>
</dbReference>
<dbReference type="GO" id="GO:0008270">
    <property type="term" value="F:zinc ion binding"/>
    <property type="evidence" value="ECO:0007669"/>
    <property type="project" value="UniProtKB-KW"/>
</dbReference>
<dbReference type="Proteomes" id="UP000838756">
    <property type="component" value="Unassembled WGS sequence"/>
</dbReference>
<dbReference type="PROSITE" id="PS50158">
    <property type="entry name" value="ZF_CCHC"/>
    <property type="match status" value="1"/>
</dbReference>
<reference evidence="4" key="1">
    <citation type="submission" date="2022-03" db="EMBL/GenBank/DDBJ databases">
        <authorList>
            <person name="Lindestad O."/>
        </authorList>
    </citation>
    <scope>NUCLEOTIDE SEQUENCE</scope>
</reference>
<feature type="compositionally biased region" description="Low complexity" evidence="2">
    <location>
        <begin position="1"/>
        <end position="22"/>
    </location>
</feature>
<feature type="domain" description="CCHC-type" evidence="3">
    <location>
        <begin position="391"/>
        <end position="406"/>
    </location>
</feature>
<organism evidence="4 5">
    <name type="scientific">Pararge aegeria aegeria</name>
    <dbReference type="NCBI Taxonomy" id="348720"/>
    <lineage>
        <taxon>Eukaryota</taxon>
        <taxon>Metazoa</taxon>
        <taxon>Ecdysozoa</taxon>
        <taxon>Arthropoda</taxon>
        <taxon>Hexapoda</taxon>
        <taxon>Insecta</taxon>
        <taxon>Pterygota</taxon>
        <taxon>Neoptera</taxon>
        <taxon>Endopterygota</taxon>
        <taxon>Lepidoptera</taxon>
        <taxon>Glossata</taxon>
        <taxon>Ditrysia</taxon>
        <taxon>Papilionoidea</taxon>
        <taxon>Nymphalidae</taxon>
        <taxon>Satyrinae</taxon>
        <taxon>Satyrini</taxon>
        <taxon>Parargina</taxon>
        <taxon>Pararge</taxon>
    </lineage>
</organism>
<feature type="region of interest" description="Disordered" evidence="2">
    <location>
        <begin position="1"/>
        <end position="72"/>
    </location>
</feature>
<keyword evidence="1" id="KW-0479">Metal-binding</keyword>
<comment type="caution">
    <text evidence="4">The sequence shown here is derived from an EMBL/GenBank/DDBJ whole genome shotgun (WGS) entry which is preliminary data.</text>
</comment>